<evidence type="ECO:0000313" key="2">
    <source>
        <dbReference type="Proteomes" id="UP001500320"/>
    </source>
</evidence>
<proteinExistence type="predicted"/>
<comment type="caution">
    <text evidence="1">The sequence shown here is derived from an EMBL/GenBank/DDBJ whole genome shotgun (WGS) entry which is preliminary data.</text>
</comment>
<accession>A0ABP6N2Q2</accession>
<dbReference type="EMBL" id="BAAAUT010000016">
    <property type="protein sequence ID" value="GAA3132995.1"/>
    <property type="molecule type" value="Genomic_DNA"/>
</dbReference>
<evidence type="ECO:0000313" key="1">
    <source>
        <dbReference type="EMBL" id="GAA3132995.1"/>
    </source>
</evidence>
<name>A0ABP6N2Q2_9ACTN</name>
<keyword evidence="2" id="KW-1185">Reference proteome</keyword>
<protein>
    <submittedName>
        <fullName evidence="1">Uncharacterized protein</fullName>
    </submittedName>
</protein>
<dbReference type="Proteomes" id="UP001500320">
    <property type="component" value="Unassembled WGS sequence"/>
</dbReference>
<reference evidence="2" key="1">
    <citation type="journal article" date="2019" name="Int. J. Syst. Evol. Microbiol.">
        <title>The Global Catalogue of Microorganisms (GCM) 10K type strain sequencing project: providing services to taxonomists for standard genome sequencing and annotation.</title>
        <authorList>
            <consortium name="The Broad Institute Genomics Platform"/>
            <consortium name="The Broad Institute Genome Sequencing Center for Infectious Disease"/>
            <person name="Wu L."/>
            <person name="Ma J."/>
        </authorList>
    </citation>
    <scope>NUCLEOTIDE SEQUENCE [LARGE SCALE GENOMIC DNA]</scope>
    <source>
        <strain evidence="2">JCM 9373</strain>
    </source>
</reference>
<sequence length="183" mass="20440">MNDRGARLTPVDLLKSYLLANVGEGQEKLNDRWRRMLAELTSTRDDHGATSRFVKAALQARYARVDGGHDDMGEIGRALNLWVRRNENYLGLTRTDRFHSFVDHLLELATLHRTFLHASGSAVPPPGSAECWAVKWRGRSTTPSSWTVSGYEERIGIRSSTCWLASRRSCRKAVGAGVTSPNT</sequence>
<organism evidence="1 2">
    <name type="scientific">Planomonospora alba</name>
    <dbReference type="NCBI Taxonomy" id="161354"/>
    <lineage>
        <taxon>Bacteria</taxon>
        <taxon>Bacillati</taxon>
        <taxon>Actinomycetota</taxon>
        <taxon>Actinomycetes</taxon>
        <taxon>Streptosporangiales</taxon>
        <taxon>Streptosporangiaceae</taxon>
        <taxon>Planomonospora</taxon>
    </lineage>
</organism>
<gene>
    <name evidence="1" type="ORF">GCM10010466_24500</name>
</gene>